<dbReference type="PANTHER" id="PTHR12227:SF0">
    <property type="entry name" value="GLYCERATE KINASE"/>
    <property type="match status" value="1"/>
</dbReference>
<dbReference type="InterPro" id="IPR007835">
    <property type="entry name" value="MOFRL"/>
</dbReference>
<accession>A0A561P679</accession>
<dbReference type="GO" id="GO:0005737">
    <property type="term" value="C:cytoplasm"/>
    <property type="evidence" value="ECO:0007669"/>
    <property type="project" value="TreeGrafter"/>
</dbReference>
<evidence type="ECO:0000259" key="2">
    <source>
        <dbReference type="Pfam" id="PF13660"/>
    </source>
</evidence>
<dbReference type="InterPro" id="IPR037035">
    <property type="entry name" value="GK-like_C_sf"/>
</dbReference>
<dbReference type="InterPro" id="IPR039760">
    <property type="entry name" value="MOFRL_protein"/>
</dbReference>
<dbReference type="AlphaFoldDB" id="A0A561P679"/>
<sequence length="444" mass="46856">MDTPVHDIQQIFRHAVAAVHPANLMQQHVAVLPGTRNIRVADHTYALPAGGKVWILGAGKAAAAMAEELEKILSKHFPLQGLVVTKYGHALPLQQLLLLEAGHPVPDDNSVTATVKLLEIARQVQAGDLVFFLLSGGASALLADIPAGSTLREVQQLFEALLKSGADIREMNTVRKHLSSVKGGQLAQLIRPARLCTLILSDVVGDDLSVIGSGPTVADPSTFQDTLSILTQYHLQDQLPASLRQYLQQGAAGFIPETPKPGDADFSHVYNYLAGTNRIALEAAAAKAQALGYHPLFLSDTVTGDVHAVAAMLTEAAEHYRGPLPACLLAGGETTVKITGTGLGGRNQQLALEVAIAIAGDPRLTFLSGGTDGGDGPTNAAGAIVNASTIENAVRQQLDPNSFLRNNDAWHFFSKAGGLMITGPTQTNVMDLMILLIHPAPTKI</sequence>
<feature type="domain" description="MOFRL" evidence="1">
    <location>
        <begin position="326"/>
        <end position="431"/>
    </location>
</feature>
<feature type="domain" description="MOFRL-associated" evidence="2">
    <location>
        <begin position="8"/>
        <end position="248"/>
    </location>
</feature>
<dbReference type="InterPro" id="IPR038614">
    <property type="entry name" value="GK_N_sf"/>
</dbReference>
<dbReference type="Gene3D" id="3.40.50.10180">
    <property type="entry name" value="Glycerate kinase, MOFRL-like N-terminal domain"/>
    <property type="match status" value="1"/>
</dbReference>
<dbReference type="SUPFAM" id="SSF82544">
    <property type="entry name" value="GckA/TtuD-like"/>
    <property type="match status" value="1"/>
</dbReference>
<dbReference type="EMBL" id="VIWO01000012">
    <property type="protein sequence ID" value="TWF33601.1"/>
    <property type="molecule type" value="Genomic_DNA"/>
</dbReference>
<evidence type="ECO:0000313" key="4">
    <source>
        <dbReference type="Proteomes" id="UP000320811"/>
    </source>
</evidence>
<keyword evidence="3" id="KW-0418">Kinase</keyword>
<dbReference type="FunFam" id="3.40.1480.10:FF:000002">
    <property type="entry name" value="Glycerate kinase"/>
    <property type="match status" value="1"/>
</dbReference>
<dbReference type="RefSeq" id="WP_145674181.1">
    <property type="nucleotide sequence ID" value="NZ_VIWO01000012.1"/>
</dbReference>
<keyword evidence="3" id="KW-0808">Transferase</keyword>
<dbReference type="PANTHER" id="PTHR12227">
    <property type="entry name" value="GLYCERATE KINASE"/>
    <property type="match status" value="1"/>
</dbReference>
<evidence type="ECO:0000313" key="3">
    <source>
        <dbReference type="EMBL" id="TWF33601.1"/>
    </source>
</evidence>
<dbReference type="GO" id="GO:0008887">
    <property type="term" value="F:glycerate kinase activity"/>
    <property type="evidence" value="ECO:0007669"/>
    <property type="project" value="InterPro"/>
</dbReference>
<dbReference type="OrthoDB" id="9766552at2"/>
<gene>
    <name evidence="3" type="ORF">FHW36_11242</name>
</gene>
<reference evidence="3 4" key="1">
    <citation type="submission" date="2019-06" db="EMBL/GenBank/DDBJ databases">
        <title>Sorghum-associated microbial communities from plants grown in Nebraska, USA.</title>
        <authorList>
            <person name="Schachtman D."/>
        </authorList>
    </citation>
    <scope>NUCLEOTIDE SEQUENCE [LARGE SCALE GENOMIC DNA]</scope>
    <source>
        <strain evidence="3 4">1209</strain>
    </source>
</reference>
<dbReference type="Pfam" id="PF13660">
    <property type="entry name" value="DUF4147"/>
    <property type="match status" value="1"/>
</dbReference>
<protein>
    <submittedName>
        <fullName evidence="3">Glycerate 2-kinase</fullName>
    </submittedName>
</protein>
<comment type="caution">
    <text evidence="3">The sequence shown here is derived from an EMBL/GenBank/DDBJ whole genome shotgun (WGS) entry which is preliminary data.</text>
</comment>
<keyword evidence="4" id="KW-1185">Reference proteome</keyword>
<organism evidence="3 4">
    <name type="scientific">Chitinophaga polysaccharea</name>
    <dbReference type="NCBI Taxonomy" id="1293035"/>
    <lineage>
        <taxon>Bacteria</taxon>
        <taxon>Pseudomonadati</taxon>
        <taxon>Bacteroidota</taxon>
        <taxon>Chitinophagia</taxon>
        <taxon>Chitinophagales</taxon>
        <taxon>Chitinophagaceae</taxon>
        <taxon>Chitinophaga</taxon>
    </lineage>
</organism>
<proteinExistence type="predicted"/>
<evidence type="ECO:0000259" key="1">
    <source>
        <dbReference type="Pfam" id="PF05161"/>
    </source>
</evidence>
<dbReference type="InterPro" id="IPR025286">
    <property type="entry name" value="MOFRL_assoc_dom"/>
</dbReference>
<dbReference type="Gene3D" id="3.40.1480.10">
    <property type="entry name" value="MOFRL domain"/>
    <property type="match status" value="1"/>
</dbReference>
<dbReference type="Proteomes" id="UP000320811">
    <property type="component" value="Unassembled WGS sequence"/>
</dbReference>
<name>A0A561P679_9BACT</name>
<dbReference type="Pfam" id="PF05161">
    <property type="entry name" value="MOFRL"/>
    <property type="match status" value="1"/>
</dbReference>